<dbReference type="RefSeq" id="WP_186935806.1">
    <property type="nucleotide sequence ID" value="NZ_JACOPS010000004.1"/>
</dbReference>
<dbReference type="PANTHER" id="PTHR10000">
    <property type="entry name" value="PHOSPHOSERINE PHOSPHATASE"/>
    <property type="match status" value="1"/>
</dbReference>
<dbReference type="SUPFAM" id="SSF56784">
    <property type="entry name" value="HAD-like"/>
    <property type="match status" value="1"/>
</dbReference>
<dbReference type="Proteomes" id="UP000636755">
    <property type="component" value="Unassembled WGS sequence"/>
</dbReference>
<dbReference type="SFLD" id="SFLDG01140">
    <property type="entry name" value="C2.B:_Phosphomannomutase_and_P"/>
    <property type="match status" value="1"/>
</dbReference>
<dbReference type="PROSITE" id="PS01229">
    <property type="entry name" value="COF_2"/>
    <property type="match status" value="1"/>
</dbReference>
<dbReference type="Pfam" id="PF08282">
    <property type="entry name" value="Hydrolase_3"/>
    <property type="match status" value="1"/>
</dbReference>
<dbReference type="NCBIfam" id="TIGR00099">
    <property type="entry name" value="Cof-subfamily"/>
    <property type="match status" value="1"/>
</dbReference>
<dbReference type="Gene3D" id="3.30.1240.10">
    <property type="match status" value="1"/>
</dbReference>
<dbReference type="SFLD" id="SFLDS00003">
    <property type="entry name" value="Haloacid_Dehalogenase"/>
    <property type="match status" value="1"/>
</dbReference>
<accession>A0ABR7HMM9</accession>
<evidence type="ECO:0000313" key="1">
    <source>
        <dbReference type="EMBL" id="MBC5728742.1"/>
    </source>
</evidence>
<dbReference type="PANTHER" id="PTHR10000:SF8">
    <property type="entry name" value="HAD SUPERFAMILY HYDROLASE-LIKE, TYPE 3"/>
    <property type="match status" value="1"/>
</dbReference>
<dbReference type="Gene3D" id="3.40.50.1000">
    <property type="entry name" value="HAD superfamily/HAD-like"/>
    <property type="match status" value="1"/>
</dbReference>
<organism evidence="1 2">
    <name type="scientific">Ruminococcus intestinalis</name>
    <dbReference type="NCBI Taxonomy" id="2763066"/>
    <lineage>
        <taxon>Bacteria</taxon>
        <taxon>Bacillati</taxon>
        <taxon>Bacillota</taxon>
        <taxon>Clostridia</taxon>
        <taxon>Eubacteriales</taxon>
        <taxon>Oscillospiraceae</taxon>
        <taxon>Ruminococcus</taxon>
    </lineage>
</organism>
<protein>
    <submittedName>
        <fullName evidence="1">HAD family phosphatase</fullName>
    </submittedName>
</protein>
<dbReference type="CDD" id="cd07516">
    <property type="entry name" value="HAD_Pase"/>
    <property type="match status" value="1"/>
</dbReference>
<keyword evidence="2" id="KW-1185">Reference proteome</keyword>
<proteinExistence type="predicted"/>
<sequence>MDYKIIALDIDGTLTNSQKEITPRTRYAIIDAQKMGKKVVIASGRHPMGIQSIARDLLLDRYEGYIMAFNGGKILDCTTGQTIVSKDFPKEYLSDILGVLKESNLSVHTYDDKKIITGGTLNDYSNVERDILKMEMVVVEDFAANIPEKINKLLLSGEPAEIDKYNEILAKRYDGLLDVYKSAPYFLEIMPFGVTKGSMLPMLLEKLGFTNEEMIAFGDNYNDITMIGYAGFGVAMGNAEEDVKKIANYVCESNDADGVAKTLEKYVLKSNI</sequence>
<comment type="caution">
    <text evidence="1">The sequence shown here is derived from an EMBL/GenBank/DDBJ whole genome shotgun (WGS) entry which is preliminary data.</text>
</comment>
<dbReference type="NCBIfam" id="TIGR01484">
    <property type="entry name" value="HAD-SF-IIB"/>
    <property type="match status" value="1"/>
</dbReference>
<dbReference type="InterPro" id="IPR023214">
    <property type="entry name" value="HAD_sf"/>
</dbReference>
<gene>
    <name evidence="1" type="ORF">H8R91_09490</name>
</gene>
<dbReference type="InterPro" id="IPR036412">
    <property type="entry name" value="HAD-like_sf"/>
</dbReference>
<name>A0ABR7HMM9_9FIRM</name>
<dbReference type="InterPro" id="IPR006379">
    <property type="entry name" value="HAD-SF_hydro_IIB"/>
</dbReference>
<dbReference type="InterPro" id="IPR000150">
    <property type="entry name" value="Cof"/>
</dbReference>
<dbReference type="EMBL" id="JACOPS010000004">
    <property type="protein sequence ID" value="MBC5728742.1"/>
    <property type="molecule type" value="Genomic_DNA"/>
</dbReference>
<evidence type="ECO:0000313" key="2">
    <source>
        <dbReference type="Proteomes" id="UP000636755"/>
    </source>
</evidence>
<dbReference type="SFLD" id="SFLDG01144">
    <property type="entry name" value="C2.B.4:_PGP_Like"/>
    <property type="match status" value="1"/>
</dbReference>
<reference evidence="1 2" key="1">
    <citation type="submission" date="2020-08" db="EMBL/GenBank/DDBJ databases">
        <title>Genome public.</title>
        <authorList>
            <person name="Liu C."/>
            <person name="Sun Q."/>
        </authorList>
    </citation>
    <scope>NUCLEOTIDE SEQUENCE [LARGE SCALE GENOMIC DNA]</scope>
    <source>
        <strain evidence="1 2">NSJ-71</strain>
    </source>
</reference>